<sequence length="130" mass="14416">MDNLLHLGFVPKVARIQAETVNAAFNTFQGQLVMKVDVSDQRYMDLLLDFLHGFGGFHVRYRASDNLAAHFFQLMDLANGGSHVPGIRFGHGLDGYVSATANLNATDRDWFSNSTFIHRGILSAPYVRGS</sequence>
<proteinExistence type="predicted"/>
<gene>
    <name evidence="1" type="ORF">MGWOODY_Clf2789</name>
</gene>
<organism evidence="1">
    <name type="scientific">hydrothermal vent metagenome</name>
    <dbReference type="NCBI Taxonomy" id="652676"/>
    <lineage>
        <taxon>unclassified sequences</taxon>
        <taxon>metagenomes</taxon>
        <taxon>ecological metagenomes</taxon>
    </lineage>
</organism>
<evidence type="ECO:0000313" key="1">
    <source>
        <dbReference type="EMBL" id="CUV02347.1"/>
    </source>
</evidence>
<dbReference type="AlphaFoldDB" id="A0A161K7V0"/>
<protein>
    <submittedName>
        <fullName evidence="1">Uncharacterized protein</fullName>
    </submittedName>
</protein>
<accession>A0A161K7V0</accession>
<reference evidence="1" key="1">
    <citation type="submission" date="2015-10" db="EMBL/GenBank/DDBJ databases">
        <authorList>
            <person name="Gilbert D.G."/>
        </authorList>
    </citation>
    <scope>NUCLEOTIDE SEQUENCE</scope>
</reference>
<dbReference type="EMBL" id="FAXA01000236">
    <property type="protein sequence ID" value="CUV02347.1"/>
    <property type="molecule type" value="Genomic_DNA"/>
</dbReference>
<name>A0A161K7V0_9ZZZZ</name>